<organism evidence="2 3">
    <name type="scientific">Micromonospora pisi</name>
    <dbReference type="NCBI Taxonomy" id="589240"/>
    <lineage>
        <taxon>Bacteria</taxon>
        <taxon>Bacillati</taxon>
        <taxon>Actinomycetota</taxon>
        <taxon>Actinomycetes</taxon>
        <taxon>Micromonosporales</taxon>
        <taxon>Micromonosporaceae</taxon>
        <taxon>Micromonospora</taxon>
    </lineage>
</organism>
<evidence type="ECO:0000313" key="2">
    <source>
        <dbReference type="EMBL" id="RKR91372.1"/>
    </source>
</evidence>
<dbReference type="EMBL" id="RBKT01000001">
    <property type="protein sequence ID" value="RKR91372.1"/>
    <property type="molecule type" value="Genomic_DNA"/>
</dbReference>
<sequence length="235" mass="25344">MTAHASSTSLATTAPAAATQPAAPQSTAPVLPYATLLAFSRYVDRTGPAKATFVGGLRKQRASRSGFNPHGQFVKALKADLAFHTGGTHLRQVPDLVKPRWRPLYQTLVPGALSYIESLGDPRSIDLAQTHDALALLGGLPVKINPQFGLRHADGRAEAVRLHFDEAPPSDELVLATLHLMARHMDQVLPHAEPVLVDLRRGVTHRRDPAVRADQVERWLAGEAAAFSTIWSTAA</sequence>
<proteinExistence type="predicted"/>
<dbReference type="AlphaFoldDB" id="A0A495JSM9"/>
<name>A0A495JSM9_9ACTN</name>
<dbReference type="Proteomes" id="UP000277671">
    <property type="component" value="Unassembled WGS sequence"/>
</dbReference>
<protein>
    <submittedName>
        <fullName evidence="2">Uncharacterized protein</fullName>
    </submittedName>
</protein>
<comment type="caution">
    <text evidence="2">The sequence shown here is derived from an EMBL/GenBank/DDBJ whole genome shotgun (WGS) entry which is preliminary data.</text>
</comment>
<evidence type="ECO:0000256" key="1">
    <source>
        <dbReference type="SAM" id="MobiDB-lite"/>
    </source>
</evidence>
<reference evidence="2 3" key="1">
    <citation type="submission" date="2018-10" db="EMBL/GenBank/DDBJ databases">
        <title>Sequencing the genomes of 1000 actinobacteria strains.</title>
        <authorList>
            <person name="Klenk H.-P."/>
        </authorList>
    </citation>
    <scope>NUCLEOTIDE SEQUENCE [LARGE SCALE GENOMIC DNA]</scope>
    <source>
        <strain evidence="2 3">DSM 45175</strain>
    </source>
</reference>
<accession>A0A495JSM9</accession>
<evidence type="ECO:0000313" key="3">
    <source>
        <dbReference type="Proteomes" id="UP000277671"/>
    </source>
</evidence>
<keyword evidence="3" id="KW-1185">Reference proteome</keyword>
<feature type="region of interest" description="Disordered" evidence="1">
    <location>
        <begin position="1"/>
        <end position="25"/>
    </location>
</feature>
<gene>
    <name evidence="2" type="ORF">BDK92_5766</name>
</gene>